<dbReference type="Proteomes" id="UP000295344">
    <property type="component" value="Unassembled WGS sequence"/>
</dbReference>
<protein>
    <submittedName>
        <fullName evidence="2">Uncharacterized protein</fullName>
    </submittedName>
</protein>
<evidence type="ECO:0000313" key="3">
    <source>
        <dbReference type="Proteomes" id="UP000295344"/>
    </source>
</evidence>
<sequence>MKPSAQRRPALLRLDRGVVFVALLLLGTLALSSPLLAGINGMRISGCHTHCSTALVGAGDAVIMGGPIGATVLVFLNLLLAPHPDRYLWWLPCSALAVATAALLIGDHLITIGAGGIAIGAGGL</sequence>
<keyword evidence="1" id="KW-0812">Transmembrane</keyword>
<evidence type="ECO:0000313" key="2">
    <source>
        <dbReference type="EMBL" id="TDS80427.1"/>
    </source>
</evidence>
<dbReference type="RefSeq" id="WP_133765150.1">
    <property type="nucleotide sequence ID" value="NZ_BAAARP010000001.1"/>
</dbReference>
<accession>A0A4R7FRI6</accession>
<keyword evidence="1" id="KW-1133">Transmembrane helix</keyword>
<gene>
    <name evidence="2" type="ORF">CLV52_0990</name>
</gene>
<comment type="caution">
    <text evidence="2">The sequence shown here is derived from an EMBL/GenBank/DDBJ whole genome shotgun (WGS) entry which is preliminary data.</text>
</comment>
<reference evidence="2 3" key="1">
    <citation type="submission" date="2019-03" db="EMBL/GenBank/DDBJ databases">
        <title>Genomic Encyclopedia of Archaeal and Bacterial Type Strains, Phase II (KMG-II): from individual species to whole genera.</title>
        <authorList>
            <person name="Goeker M."/>
        </authorList>
    </citation>
    <scope>NUCLEOTIDE SEQUENCE [LARGE SCALE GENOMIC DNA]</scope>
    <source>
        <strain evidence="2 3">DSM 24782</strain>
    </source>
</reference>
<evidence type="ECO:0000256" key="1">
    <source>
        <dbReference type="SAM" id="Phobius"/>
    </source>
</evidence>
<organism evidence="2 3">
    <name type="scientific">Amnibacterium kyonggiense</name>
    <dbReference type="NCBI Taxonomy" id="595671"/>
    <lineage>
        <taxon>Bacteria</taxon>
        <taxon>Bacillati</taxon>
        <taxon>Actinomycetota</taxon>
        <taxon>Actinomycetes</taxon>
        <taxon>Micrococcales</taxon>
        <taxon>Microbacteriaceae</taxon>
        <taxon>Amnibacterium</taxon>
    </lineage>
</organism>
<proteinExistence type="predicted"/>
<feature type="transmembrane region" description="Helical" evidence="1">
    <location>
        <begin position="87"/>
        <end position="106"/>
    </location>
</feature>
<feature type="transmembrane region" description="Helical" evidence="1">
    <location>
        <begin position="61"/>
        <end position="80"/>
    </location>
</feature>
<name>A0A4R7FRI6_9MICO</name>
<keyword evidence="3" id="KW-1185">Reference proteome</keyword>
<dbReference type="AlphaFoldDB" id="A0A4R7FRI6"/>
<dbReference type="EMBL" id="SOAM01000001">
    <property type="protein sequence ID" value="TDS80427.1"/>
    <property type="molecule type" value="Genomic_DNA"/>
</dbReference>
<keyword evidence="1" id="KW-0472">Membrane</keyword>